<gene>
    <name evidence="1" type="ORF">GCM10017783_21890</name>
</gene>
<accession>A0ABQ3KA34</accession>
<comment type="caution">
    <text evidence="1">The sequence shown here is derived from an EMBL/GenBank/DDBJ whole genome shotgun (WGS) entry which is preliminary data.</text>
</comment>
<sequence>MTALGPLPPTAAVRLVKEAVQDAYADYGSEASRWLDGFTRQGGQVFCGAGCFGCCNMPIRLSLAEALIVRDALNAEKLAAVEAHARQVLANARTAPDEDVYVRRHRLEVGYCPLLDRATGQCSEYESRPTRCRDTFSAFPARYCTEGYWESLSPRDKRQYARDVARTPGTDGELHYIAPLEYLSEPVWEAAAGAMDRAFGLQVWGDFWVLVSLSARPDFMAAVEAGDGRAALKAAQAAGLSHPMILEIE</sequence>
<name>A0ABQ3KA34_9DEIO</name>
<protein>
    <recommendedName>
        <fullName evidence="3">Fe-S oxidoreductase</fullName>
    </recommendedName>
</protein>
<keyword evidence="2" id="KW-1185">Reference proteome</keyword>
<dbReference type="EMBL" id="BNAL01000033">
    <property type="protein sequence ID" value="GHG08889.1"/>
    <property type="molecule type" value="Genomic_DNA"/>
</dbReference>
<organism evidence="1 2">
    <name type="scientific">Deinococcus piscis</name>
    <dbReference type="NCBI Taxonomy" id="394230"/>
    <lineage>
        <taxon>Bacteria</taxon>
        <taxon>Thermotogati</taxon>
        <taxon>Deinococcota</taxon>
        <taxon>Deinococci</taxon>
        <taxon>Deinococcales</taxon>
        <taxon>Deinococcaceae</taxon>
        <taxon>Deinococcus</taxon>
    </lineage>
</organism>
<evidence type="ECO:0008006" key="3">
    <source>
        <dbReference type="Google" id="ProtNLM"/>
    </source>
</evidence>
<dbReference type="Proteomes" id="UP000632154">
    <property type="component" value="Unassembled WGS sequence"/>
</dbReference>
<proteinExistence type="predicted"/>
<evidence type="ECO:0000313" key="2">
    <source>
        <dbReference type="Proteomes" id="UP000632154"/>
    </source>
</evidence>
<dbReference type="InterPro" id="IPR005358">
    <property type="entry name" value="Puta_zinc/iron-chelating_dom"/>
</dbReference>
<reference evidence="2" key="1">
    <citation type="journal article" date="2019" name="Int. J. Syst. Evol. Microbiol.">
        <title>The Global Catalogue of Microorganisms (GCM) 10K type strain sequencing project: providing services to taxonomists for standard genome sequencing and annotation.</title>
        <authorList>
            <consortium name="The Broad Institute Genomics Platform"/>
            <consortium name="The Broad Institute Genome Sequencing Center for Infectious Disease"/>
            <person name="Wu L."/>
            <person name="Ma J."/>
        </authorList>
    </citation>
    <scope>NUCLEOTIDE SEQUENCE [LARGE SCALE GENOMIC DNA]</scope>
    <source>
        <strain evidence="2">CGMCC 1.18439</strain>
    </source>
</reference>
<evidence type="ECO:0000313" key="1">
    <source>
        <dbReference type="EMBL" id="GHG08889.1"/>
    </source>
</evidence>
<dbReference type="Pfam" id="PF03692">
    <property type="entry name" value="CxxCxxCC"/>
    <property type="match status" value="1"/>
</dbReference>
<dbReference type="RefSeq" id="WP_189643783.1">
    <property type="nucleotide sequence ID" value="NZ_BNAL01000033.1"/>
</dbReference>